<dbReference type="InterPro" id="IPR004714">
    <property type="entry name" value="Cyt_oxidase_maturation_cbb3"/>
</dbReference>
<evidence type="ECO:0000256" key="1">
    <source>
        <dbReference type="SAM" id="MobiDB-lite"/>
    </source>
</evidence>
<dbReference type="RefSeq" id="WP_014805167.1">
    <property type="nucleotide sequence ID" value="NC_018020.1"/>
</dbReference>
<feature type="region of interest" description="Disordered" evidence="1">
    <location>
        <begin position="51"/>
        <end position="73"/>
    </location>
</feature>
<dbReference type="OrthoDB" id="9802763at2"/>
<evidence type="ECO:0000256" key="2">
    <source>
        <dbReference type="SAM" id="Phobius"/>
    </source>
</evidence>
<sequence length="73" mass="8131">MEALFVLLIFSLILGIGFLVAFFWAHNAGQYEDTETPAIRMLFEDAPAKRQDTTQCSDKNTVSKKTEGVQYGG</sequence>
<dbReference type="AlphaFoldDB" id="I4BBN4"/>
<dbReference type="PANTHER" id="PTHR41532:SF1">
    <property type="entry name" value="FIXS PROTEIN"/>
    <property type="match status" value="1"/>
</dbReference>
<gene>
    <name evidence="3" type="ordered locus">Turpa_4057</name>
</gene>
<name>I4BBN4_TURPD</name>
<keyword evidence="2" id="KW-1133">Transmembrane helix</keyword>
<keyword evidence="2" id="KW-0472">Membrane</keyword>
<keyword evidence="2" id="KW-0812">Transmembrane</keyword>
<dbReference type="NCBIfam" id="TIGR00847">
    <property type="entry name" value="ccoS"/>
    <property type="match status" value="1"/>
</dbReference>
<reference evidence="3 4" key="1">
    <citation type="submission" date="2012-06" db="EMBL/GenBank/DDBJ databases">
        <title>The complete chromosome of genome of Turneriella parva DSM 21527.</title>
        <authorList>
            <consortium name="US DOE Joint Genome Institute (JGI-PGF)"/>
            <person name="Lucas S."/>
            <person name="Han J."/>
            <person name="Lapidus A."/>
            <person name="Bruce D."/>
            <person name="Goodwin L."/>
            <person name="Pitluck S."/>
            <person name="Peters L."/>
            <person name="Kyrpides N."/>
            <person name="Mavromatis K."/>
            <person name="Ivanova N."/>
            <person name="Mikhailova N."/>
            <person name="Chertkov O."/>
            <person name="Detter J.C."/>
            <person name="Tapia R."/>
            <person name="Han C."/>
            <person name="Land M."/>
            <person name="Hauser L."/>
            <person name="Markowitz V."/>
            <person name="Cheng J.-F."/>
            <person name="Hugenholtz P."/>
            <person name="Woyke T."/>
            <person name="Wu D."/>
            <person name="Gronow S."/>
            <person name="Wellnitz S."/>
            <person name="Brambilla E."/>
            <person name="Klenk H.-P."/>
            <person name="Eisen J.A."/>
        </authorList>
    </citation>
    <scope>NUCLEOTIDE SEQUENCE [LARGE SCALE GENOMIC DNA]</scope>
    <source>
        <strain evidence="4">ATCC BAA-1111 / DSM 21527 / NCTC 11395 / H</strain>
    </source>
</reference>
<protein>
    <submittedName>
        <fullName evidence="3">Cytochrome oxidase maturation protein, cbb3-type</fullName>
    </submittedName>
</protein>
<accession>I4BBN4</accession>
<proteinExistence type="predicted"/>
<evidence type="ECO:0000313" key="3">
    <source>
        <dbReference type="EMBL" id="AFM14691.1"/>
    </source>
</evidence>
<evidence type="ECO:0000313" key="4">
    <source>
        <dbReference type="Proteomes" id="UP000006048"/>
    </source>
</evidence>
<dbReference type="EMBL" id="CP002959">
    <property type="protein sequence ID" value="AFM14691.1"/>
    <property type="molecule type" value="Genomic_DNA"/>
</dbReference>
<dbReference type="Pfam" id="PF03597">
    <property type="entry name" value="FixS"/>
    <property type="match status" value="1"/>
</dbReference>
<dbReference type="Proteomes" id="UP000006048">
    <property type="component" value="Chromosome"/>
</dbReference>
<dbReference type="KEGG" id="tpx:Turpa_4057"/>
<dbReference type="HOGENOM" id="CLU_176840_2_2_12"/>
<organism evidence="3 4">
    <name type="scientific">Turneriella parva (strain ATCC BAA-1111 / DSM 21527 / NCTC 11395 / H)</name>
    <name type="common">Leptospira parva</name>
    <dbReference type="NCBI Taxonomy" id="869212"/>
    <lineage>
        <taxon>Bacteria</taxon>
        <taxon>Pseudomonadati</taxon>
        <taxon>Spirochaetota</taxon>
        <taxon>Spirochaetia</taxon>
        <taxon>Leptospirales</taxon>
        <taxon>Leptospiraceae</taxon>
        <taxon>Turneriella</taxon>
    </lineage>
</organism>
<keyword evidence="4" id="KW-1185">Reference proteome</keyword>
<feature type="transmembrane region" description="Helical" evidence="2">
    <location>
        <begin position="6"/>
        <end position="25"/>
    </location>
</feature>
<dbReference type="PANTHER" id="PTHR41532">
    <property type="entry name" value="FIXS PROTEIN"/>
    <property type="match status" value="1"/>
</dbReference>
<dbReference type="STRING" id="869212.Turpa_4057"/>